<dbReference type="EMBL" id="LR877148">
    <property type="protein sequence ID" value="CAD2214986.1"/>
    <property type="molecule type" value="Genomic_DNA"/>
</dbReference>
<evidence type="ECO:0000256" key="1">
    <source>
        <dbReference type="ARBA" id="ARBA00022441"/>
    </source>
</evidence>
<protein>
    <submittedName>
        <fullName evidence="4">Galactose oxidase, central domain/Kelch motif containing protein, putative</fullName>
    </submittedName>
</protein>
<dbReference type="OrthoDB" id="10250130at2759"/>
<dbReference type="SUPFAM" id="SSF117281">
    <property type="entry name" value="Kelch motif"/>
    <property type="match status" value="1"/>
</dbReference>
<feature type="compositionally biased region" description="Low complexity" evidence="3">
    <location>
        <begin position="332"/>
        <end position="343"/>
    </location>
</feature>
<accession>A0A7G2C5H0</accession>
<keyword evidence="1" id="KW-0880">Kelch repeat</keyword>
<evidence type="ECO:0000313" key="5">
    <source>
        <dbReference type="Proteomes" id="UP000515908"/>
    </source>
</evidence>
<feature type="region of interest" description="Disordered" evidence="3">
    <location>
        <begin position="306"/>
        <end position="362"/>
    </location>
</feature>
<evidence type="ECO:0000313" key="4">
    <source>
        <dbReference type="EMBL" id="CAD2214986.1"/>
    </source>
</evidence>
<dbReference type="Proteomes" id="UP000515908">
    <property type="component" value="Chromosome 04"/>
</dbReference>
<dbReference type="PANTHER" id="PTHR46093:SF18">
    <property type="entry name" value="FIBRONECTIN TYPE-III DOMAIN-CONTAINING PROTEIN"/>
    <property type="match status" value="1"/>
</dbReference>
<evidence type="ECO:0000256" key="2">
    <source>
        <dbReference type="ARBA" id="ARBA00022737"/>
    </source>
</evidence>
<dbReference type="InterPro" id="IPR015915">
    <property type="entry name" value="Kelch-typ_b-propeller"/>
</dbReference>
<proteinExistence type="predicted"/>
<feature type="compositionally biased region" description="Basic residues" evidence="3">
    <location>
        <begin position="312"/>
        <end position="323"/>
    </location>
</feature>
<sequence>MTIVEPLDKLVLIGGIGPGGILSVDKTVMEDPLRAARSNYLLPVGCRTNQSAERQLSNGYPTTRENNTATGIGFVPYLFDMTLSTQAWRAVQTSVVFPLVYHTAVSFGTQVYVFGGLSETLEVQDNLIVVNVEDYSVRRVLPRGKEEKPCGRFLHSAVRFGLYMIIYGGLNEKNEVLNDAWAFDMVNSRWEKLPFSAEVGGRAGHAAVVVGSRMLIYGGFDTSLEETNISNPLSAVAEINLVPTTKGEHVYKESIRIKPKVAPCCFFHRRTVWGRRLLLFIWWSCGRGQEEDQGRQKVPISVHYKGEERQPRGRRGRQRRKQVQRGCPASKVPVVRRLLGRLLQTEGHQEERRGRRGRAASQ</sequence>
<keyword evidence="2" id="KW-0677">Repeat</keyword>
<dbReference type="Gene3D" id="2.120.10.80">
    <property type="entry name" value="Kelch-type beta propeller"/>
    <property type="match status" value="1"/>
</dbReference>
<gene>
    <name evidence="4" type="ORF">ADEAN_000243900</name>
</gene>
<dbReference type="Pfam" id="PF24681">
    <property type="entry name" value="Kelch_KLHDC2_KLHL20_DRC7"/>
    <property type="match status" value="1"/>
</dbReference>
<reference evidence="4 5" key="1">
    <citation type="submission" date="2020-08" db="EMBL/GenBank/DDBJ databases">
        <authorList>
            <person name="Newling K."/>
            <person name="Davey J."/>
            <person name="Forrester S."/>
        </authorList>
    </citation>
    <scope>NUCLEOTIDE SEQUENCE [LARGE SCALE GENOMIC DNA]</scope>
    <source>
        <strain evidence="5">Crithidia deanei Carvalho (ATCC PRA-265)</strain>
    </source>
</reference>
<name>A0A7G2C5H0_9TRYP</name>
<dbReference type="VEuPathDB" id="TriTrypDB:ADEAN_000243900"/>
<organism evidence="4 5">
    <name type="scientific">Angomonas deanei</name>
    <dbReference type="NCBI Taxonomy" id="59799"/>
    <lineage>
        <taxon>Eukaryota</taxon>
        <taxon>Discoba</taxon>
        <taxon>Euglenozoa</taxon>
        <taxon>Kinetoplastea</taxon>
        <taxon>Metakinetoplastina</taxon>
        <taxon>Trypanosomatida</taxon>
        <taxon>Trypanosomatidae</taxon>
        <taxon>Strigomonadinae</taxon>
        <taxon>Angomonas</taxon>
    </lineage>
</organism>
<dbReference type="PANTHER" id="PTHR46093">
    <property type="entry name" value="ACYL-COA-BINDING DOMAIN-CONTAINING PROTEIN 5"/>
    <property type="match status" value="1"/>
</dbReference>
<keyword evidence="5" id="KW-1185">Reference proteome</keyword>
<dbReference type="AlphaFoldDB" id="A0A7G2C5H0"/>
<evidence type="ECO:0000256" key="3">
    <source>
        <dbReference type="SAM" id="MobiDB-lite"/>
    </source>
</evidence>